<proteinExistence type="inferred from homology"/>
<dbReference type="AlphaFoldDB" id="A0A7X6DSW8"/>
<dbReference type="Proteomes" id="UP000534783">
    <property type="component" value="Unassembled WGS sequence"/>
</dbReference>
<dbReference type="Gene3D" id="1.10.150.130">
    <property type="match status" value="1"/>
</dbReference>
<feature type="domain" description="Tyr recombinase" evidence="6">
    <location>
        <begin position="162"/>
        <end position="331"/>
    </location>
</feature>
<keyword evidence="9" id="KW-1185">Reference proteome</keyword>
<accession>A0A7X6DSW8</accession>
<dbReference type="Pfam" id="PF00589">
    <property type="entry name" value="Phage_integrase"/>
    <property type="match status" value="1"/>
</dbReference>
<evidence type="ECO:0000256" key="2">
    <source>
        <dbReference type="ARBA" id="ARBA00022908"/>
    </source>
</evidence>
<dbReference type="InterPro" id="IPR002104">
    <property type="entry name" value="Integrase_catalytic"/>
</dbReference>
<dbReference type="InterPro" id="IPR011010">
    <property type="entry name" value="DNA_brk_join_enz"/>
</dbReference>
<comment type="similarity">
    <text evidence="1">Belongs to the 'phage' integrase family.</text>
</comment>
<keyword evidence="2" id="KW-0229">DNA integration</keyword>
<evidence type="ECO:0000313" key="8">
    <source>
        <dbReference type="EMBL" id="NKE72792.1"/>
    </source>
</evidence>
<reference evidence="8 9" key="1">
    <citation type="journal article" date="2020" name="Nature">
        <title>Bacterial chemolithoautotrophy via manganese oxidation.</title>
        <authorList>
            <person name="Yu H."/>
            <person name="Leadbetter J.R."/>
        </authorList>
    </citation>
    <scope>NUCLEOTIDE SEQUENCE [LARGE SCALE GENOMIC DNA]</scope>
    <source>
        <strain evidence="8 9">Mn-1</strain>
    </source>
</reference>
<organism evidence="8 9">
    <name type="scientific">Candidatus Manganitrophus noduliformans</name>
    <dbReference type="NCBI Taxonomy" id="2606439"/>
    <lineage>
        <taxon>Bacteria</taxon>
        <taxon>Pseudomonadati</taxon>
        <taxon>Nitrospirota</taxon>
        <taxon>Nitrospiria</taxon>
        <taxon>Candidatus Troglogloeales</taxon>
        <taxon>Candidatus Manganitrophaceae</taxon>
        <taxon>Candidatus Manganitrophus</taxon>
    </lineage>
</organism>
<keyword evidence="4" id="KW-0233">DNA recombination</keyword>
<dbReference type="Gene3D" id="1.10.443.10">
    <property type="entry name" value="Intergrase catalytic core"/>
    <property type="match status" value="1"/>
</dbReference>
<feature type="domain" description="Core-binding (CB)" evidence="7">
    <location>
        <begin position="59"/>
        <end position="140"/>
    </location>
</feature>
<dbReference type="InterPro" id="IPR044068">
    <property type="entry name" value="CB"/>
</dbReference>
<dbReference type="PROSITE" id="PS51898">
    <property type="entry name" value="TYR_RECOMBINASE"/>
    <property type="match status" value="1"/>
</dbReference>
<dbReference type="PANTHER" id="PTHR30349:SF64">
    <property type="entry name" value="PROPHAGE INTEGRASE INTD-RELATED"/>
    <property type="match status" value="1"/>
</dbReference>
<dbReference type="GO" id="GO:0006310">
    <property type="term" value="P:DNA recombination"/>
    <property type="evidence" value="ECO:0007669"/>
    <property type="project" value="UniProtKB-KW"/>
</dbReference>
<dbReference type="CDD" id="cd00796">
    <property type="entry name" value="INT_Rci_Hp1_C"/>
    <property type="match status" value="1"/>
</dbReference>
<gene>
    <name evidence="8" type="ORF">MNODULE_18740</name>
</gene>
<dbReference type="PANTHER" id="PTHR30349">
    <property type="entry name" value="PHAGE INTEGRASE-RELATED"/>
    <property type="match status" value="1"/>
</dbReference>
<comment type="caution">
    <text evidence="8">The sequence shown here is derived from an EMBL/GenBank/DDBJ whole genome shotgun (WGS) entry which is preliminary data.</text>
</comment>
<dbReference type="Pfam" id="PF13102">
    <property type="entry name" value="Phage_int_SAM_5"/>
    <property type="match status" value="1"/>
</dbReference>
<dbReference type="EMBL" id="VTOW01000004">
    <property type="protein sequence ID" value="NKE72792.1"/>
    <property type="molecule type" value="Genomic_DNA"/>
</dbReference>
<dbReference type="InterPro" id="IPR013762">
    <property type="entry name" value="Integrase-like_cat_sf"/>
</dbReference>
<protein>
    <submittedName>
        <fullName evidence="8">Site-specific integrase</fullName>
    </submittedName>
</protein>
<dbReference type="PROSITE" id="PS51900">
    <property type="entry name" value="CB"/>
    <property type="match status" value="1"/>
</dbReference>
<evidence type="ECO:0000259" key="6">
    <source>
        <dbReference type="PROSITE" id="PS51898"/>
    </source>
</evidence>
<name>A0A7X6DSW8_9BACT</name>
<evidence type="ECO:0000313" key="9">
    <source>
        <dbReference type="Proteomes" id="UP000534783"/>
    </source>
</evidence>
<dbReference type="SUPFAM" id="SSF56349">
    <property type="entry name" value="DNA breaking-rejoining enzymes"/>
    <property type="match status" value="1"/>
</dbReference>
<dbReference type="InterPro" id="IPR010998">
    <property type="entry name" value="Integrase_recombinase_N"/>
</dbReference>
<evidence type="ECO:0000256" key="5">
    <source>
        <dbReference type="PROSITE-ProRule" id="PRU01248"/>
    </source>
</evidence>
<keyword evidence="3 5" id="KW-0238">DNA-binding</keyword>
<evidence type="ECO:0000256" key="1">
    <source>
        <dbReference type="ARBA" id="ARBA00008857"/>
    </source>
</evidence>
<dbReference type="InterPro" id="IPR025269">
    <property type="entry name" value="SAM-like_dom"/>
</dbReference>
<dbReference type="GO" id="GO:0015074">
    <property type="term" value="P:DNA integration"/>
    <property type="evidence" value="ECO:0007669"/>
    <property type="project" value="UniProtKB-KW"/>
</dbReference>
<sequence length="366" mass="42304">MQGLYRRNQVWWIDIIVNYRRIRKSLKTTDKRLAEKIFHKIKTEAVEGTWFEVEKESKKTFSELMRRYLVECSPRKSAMSQVRDRSLSKHLLDFFGDTPLAGISRKWVGEYKAKRRIEGAAPSTLNKEIGLLKNAFNLAVKEWEWIVVNPISSVSLEPVHDQRDRWLTPKEEEALLSASPLWLKEIILFALNTGMRLGEIIHLRWQNVDLERGTITLVRSKNHLRTTVPINSRVFELLITKKKDAGGDYVFCSKVGTLLFDRNLKRAFILARKKASLEDVRFHDLRHTFATRLVQNGVDLYRVQRLLGHKTHVMTQRYAHHYPESLRSAVKVLESVGYDTNMTQSAPRQGEGGLQVIDKIGAGNGI</sequence>
<evidence type="ECO:0000256" key="3">
    <source>
        <dbReference type="ARBA" id="ARBA00023125"/>
    </source>
</evidence>
<evidence type="ECO:0000259" key="7">
    <source>
        <dbReference type="PROSITE" id="PS51900"/>
    </source>
</evidence>
<dbReference type="InterPro" id="IPR050090">
    <property type="entry name" value="Tyrosine_recombinase_XerCD"/>
</dbReference>
<evidence type="ECO:0000256" key="4">
    <source>
        <dbReference type="ARBA" id="ARBA00023172"/>
    </source>
</evidence>
<dbReference type="GO" id="GO:0003677">
    <property type="term" value="F:DNA binding"/>
    <property type="evidence" value="ECO:0007669"/>
    <property type="project" value="UniProtKB-UniRule"/>
</dbReference>